<dbReference type="PATRIC" id="fig|1476583.3.peg.1202"/>
<feature type="transmembrane region" description="Helical" evidence="1">
    <location>
        <begin position="33"/>
        <end position="55"/>
    </location>
</feature>
<dbReference type="Proteomes" id="UP000020492">
    <property type="component" value="Unassembled WGS sequence"/>
</dbReference>
<dbReference type="EMBL" id="JHAC01000017">
    <property type="protein sequence ID" value="EYB68838.1"/>
    <property type="molecule type" value="Genomic_DNA"/>
</dbReference>
<sequence>MSRPVPLLVLGAALFALAWLLLPHYDPQRPGISLGLLVTFCGGWASVMAGAARAFGPGSRR</sequence>
<dbReference type="RefSeq" id="WP_034355351.1">
    <property type="nucleotide sequence ID" value="NZ_JHAC01000017.1"/>
</dbReference>
<evidence type="ECO:0000313" key="3">
    <source>
        <dbReference type="Proteomes" id="UP000020492"/>
    </source>
</evidence>
<gene>
    <name evidence="2" type="ORF">DEIPH_ctg017orf0215</name>
</gene>
<protein>
    <submittedName>
        <fullName evidence="2">Uncharacterized protein</fullName>
    </submittedName>
</protein>
<keyword evidence="1" id="KW-1133">Transmembrane helix</keyword>
<keyword evidence="1" id="KW-0812">Transmembrane</keyword>
<dbReference type="AlphaFoldDB" id="A0A016QRZ5"/>
<evidence type="ECO:0000313" key="2">
    <source>
        <dbReference type="EMBL" id="EYB68838.1"/>
    </source>
</evidence>
<keyword evidence="3" id="KW-1185">Reference proteome</keyword>
<proteinExistence type="predicted"/>
<reference evidence="2 3" key="1">
    <citation type="submission" date="2014-03" db="EMBL/GenBank/DDBJ databases">
        <title>Draft genome sequence of Deinococcus phoenicis 1P10ME.</title>
        <authorList>
            <person name="Stepanov V.G."/>
            <person name="Vaishampayan P."/>
            <person name="Venkateswaran K."/>
            <person name="Fox G.E."/>
        </authorList>
    </citation>
    <scope>NUCLEOTIDE SEQUENCE [LARGE SCALE GENOMIC DNA]</scope>
    <source>
        <strain evidence="2 3">1P10ME</strain>
    </source>
</reference>
<accession>A0A016QRZ5</accession>
<dbReference type="STRING" id="1476583.DEIPH_ctg017orf0215"/>
<organism evidence="2 3">
    <name type="scientific">Deinococcus phoenicis</name>
    <dbReference type="NCBI Taxonomy" id="1476583"/>
    <lineage>
        <taxon>Bacteria</taxon>
        <taxon>Thermotogati</taxon>
        <taxon>Deinococcota</taxon>
        <taxon>Deinococci</taxon>
        <taxon>Deinococcales</taxon>
        <taxon>Deinococcaceae</taxon>
        <taxon>Deinococcus</taxon>
    </lineage>
</organism>
<comment type="caution">
    <text evidence="2">The sequence shown here is derived from an EMBL/GenBank/DDBJ whole genome shotgun (WGS) entry which is preliminary data.</text>
</comment>
<keyword evidence="1" id="KW-0472">Membrane</keyword>
<evidence type="ECO:0000256" key="1">
    <source>
        <dbReference type="SAM" id="Phobius"/>
    </source>
</evidence>
<name>A0A016QRZ5_9DEIO</name>